<protein>
    <submittedName>
        <fullName evidence="1">Uncharacterized protein</fullName>
    </submittedName>
</protein>
<organism evidence="1 2">
    <name type="scientific">Phaseolus coccineus</name>
    <name type="common">Scarlet runner bean</name>
    <name type="synonym">Phaseolus multiflorus</name>
    <dbReference type="NCBI Taxonomy" id="3886"/>
    <lineage>
        <taxon>Eukaryota</taxon>
        <taxon>Viridiplantae</taxon>
        <taxon>Streptophyta</taxon>
        <taxon>Embryophyta</taxon>
        <taxon>Tracheophyta</taxon>
        <taxon>Spermatophyta</taxon>
        <taxon>Magnoliopsida</taxon>
        <taxon>eudicotyledons</taxon>
        <taxon>Gunneridae</taxon>
        <taxon>Pentapetalae</taxon>
        <taxon>rosids</taxon>
        <taxon>fabids</taxon>
        <taxon>Fabales</taxon>
        <taxon>Fabaceae</taxon>
        <taxon>Papilionoideae</taxon>
        <taxon>50 kb inversion clade</taxon>
        <taxon>NPAAA clade</taxon>
        <taxon>indigoferoid/millettioid clade</taxon>
        <taxon>Phaseoleae</taxon>
        <taxon>Phaseolus</taxon>
    </lineage>
</organism>
<dbReference type="Proteomes" id="UP001374584">
    <property type="component" value="Unassembled WGS sequence"/>
</dbReference>
<keyword evidence="2" id="KW-1185">Reference proteome</keyword>
<comment type="caution">
    <text evidence="1">The sequence shown here is derived from an EMBL/GenBank/DDBJ whole genome shotgun (WGS) entry which is preliminary data.</text>
</comment>
<sequence>MNVMRRKGLFLACAIVLTRNRWHVIVGTATVWGGKAVLKDGAGVGRLEIKVEVHTTKDQHASLSRWSRQESHGI</sequence>
<evidence type="ECO:0000313" key="1">
    <source>
        <dbReference type="EMBL" id="KAK7356470.1"/>
    </source>
</evidence>
<name>A0AAN9MKV3_PHACN</name>
<proteinExistence type="predicted"/>
<accession>A0AAN9MKV3</accession>
<reference evidence="1 2" key="1">
    <citation type="submission" date="2024-01" db="EMBL/GenBank/DDBJ databases">
        <title>The genomes of 5 underutilized Papilionoideae crops provide insights into root nodulation and disease resistanc.</title>
        <authorList>
            <person name="Jiang F."/>
        </authorList>
    </citation>
    <scope>NUCLEOTIDE SEQUENCE [LARGE SCALE GENOMIC DNA]</scope>
    <source>
        <strain evidence="1">JINMINGXINNONG_FW02</strain>
        <tissue evidence="1">Leaves</tissue>
    </source>
</reference>
<evidence type="ECO:0000313" key="2">
    <source>
        <dbReference type="Proteomes" id="UP001374584"/>
    </source>
</evidence>
<dbReference type="EMBL" id="JAYMYR010000006">
    <property type="protein sequence ID" value="KAK7356470.1"/>
    <property type="molecule type" value="Genomic_DNA"/>
</dbReference>
<gene>
    <name evidence="1" type="ORF">VNO80_15742</name>
</gene>
<dbReference type="AlphaFoldDB" id="A0AAN9MKV3"/>